<protein>
    <recommendedName>
        <fullName evidence="4">Fructose-2,6-bisphosphatase TIGAR</fullName>
    </recommendedName>
</protein>
<keyword evidence="3" id="KW-1185">Reference proteome</keyword>
<gene>
    <name evidence="2" type="ORF">T4B_14007</name>
</gene>
<dbReference type="GO" id="GO:0043456">
    <property type="term" value="P:regulation of pentose-phosphate shunt"/>
    <property type="evidence" value="ECO:0007669"/>
    <property type="project" value="TreeGrafter"/>
</dbReference>
<evidence type="ECO:0000313" key="2">
    <source>
        <dbReference type="EMBL" id="KRZ22272.1"/>
    </source>
</evidence>
<dbReference type="GO" id="GO:0045820">
    <property type="term" value="P:negative regulation of glycolytic process"/>
    <property type="evidence" value="ECO:0007669"/>
    <property type="project" value="TreeGrafter"/>
</dbReference>
<keyword evidence="1" id="KW-0378">Hydrolase</keyword>
<dbReference type="Gene3D" id="3.40.50.1240">
    <property type="entry name" value="Phosphoglycerate mutase-like"/>
    <property type="match status" value="1"/>
</dbReference>
<reference evidence="2 3" key="1">
    <citation type="submission" date="2015-01" db="EMBL/GenBank/DDBJ databases">
        <title>Evolution of Trichinella species and genotypes.</title>
        <authorList>
            <person name="Korhonen P.K."/>
            <person name="Edoardo P."/>
            <person name="Giuseppe L.R."/>
            <person name="Gasser R.B."/>
        </authorList>
    </citation>
    <scope>NUCLEOTIDE SEQUENCE [LARGE SCALE GENOMIC DNA]</scope>
    <source>
        <strain evidence="2">ISS588</strain>
    </source>
</reference>
<dbReference type="SUPFAM" id="SSF53254">
    <property type="entry name" value="Phosphoglycerate mutase-like"/>
    <property type="match status" value="1"/>
</dbReference>
<proteinExistence type="predicted"/>
<comment type="caution">
    <text evidence="2">The sequence shown here is derived from an EMBL/GenBank/DDBJ whole genome shotgun (WGS) entry which is preliminary data.</text>
</comment>
<dbReference type="AlphaFoldDB" id="A0A0V1IHU0"/>
<dbReference type="Proteomes" id="UP000054805">
    <property type="component" value="Unassembled WGS sequence"/>
</dbReference>
<dbReference type="GO" id="GO:0004331">
    <property type="term" value="F:fructose-2,6-bisphosphate 2-phosphatase activity"/>
    <property type="evidence" value="ECO:0007669"/>
    <property type="project" value="TreeGrafter"/>
</dbReference>
<dbReference type="Pfam" id="PF00300">
    <property type="entry name" value="His_Phos_1"/>
    <property type="match status" value="1"/>
</dbReference>
<dbReference type="InterPro" id="IPR013078">
    <property type="entry name" value="His_Pase_superF_clade-1"/>
</dbReference>
<dbReference type="EMBL" id="JYDS01000178">
    <property type="protein sequence ID" value="KRZ22272.1"/>
    <property type="molecule type" value="Genomic_DNA"/>
</dbReference>
<dbReference type="PANTHER" id="PTHR46517">
    <property type="entry name" value="FRUCTOSE-2,6-BISPHOSPHATASE TIGAR"/>
    <property type="match status" value="1"/>
</dbReference>
<sequence length="157" mass="17880">MFLNHCHGGMKCEMNYGRFDGLPFARLVEASRASNVKPEHFDGEGVEPLPLFDARVREWFESMCKTTLVNCDKRLKMEPDFCPTILVVSHGGTIRRLFAHFFSPELMLEGFCPGSRGAAMRIAANTAYSTFDLRFNLDGTKHIRSVQLHRLDHLCLK</sequence>
<name>A0A0V1IHU0_TRIPS</name>
<dbReference type="GO" id="GO:0005829">
    <property type="term" value="C:cytosol"/>
    <property type="evidence" value="ECO:0007669"/>
    <property type="project" value="TreeGrafter"/>
</dbReference>
<organism evidence="2 3">
    <name type="scientific">Trichinella pseudospiralis</name>
    <name type="common">Parasitic roundworm</name>
    <dbReference type="NCBI Taxonomy" id="6337"/>
    <lineage>
        <taxon>Eukaryota</taxon>
        <taxon>Metazoa</taxon>
        <taxon>Ecdysozoa</taxon>
        <taxon>Nematoda</taxon>
        <taxon>Enoplea</taxon>
        <taxon>Dorylaimia</taxon>
        <taxon>Trichinellida</taxon>
        <taxon>Trichinellidae</taxon>
        <taxon>Trichinella</taxon>
    </lineage>
</organism>
<evidence type="ECO:0000256" key="1">
    <source>
        <dbReference type="ARBA" id="ARBA00022801"/>
    </source>
</evidence>
<evidence type="ECO:0000313" key="3">
    <source>
        <dbReference type="Proteomes" id="UP000054805"/>
    </source>
</evidence>
<dbReference type="InterPro" id="IPR029033">
    <property type="entry name" value="His_PPase_superfam"/>
</dbReference>
<dbReference type="InterPro" id="IPR051695">
    <property type="entry name" value="Phosphoglycerate_Mutase"/>
</dbReference>
<dbReference type="PANTHER" id="PTHR46517:SF1">
    <property type="entry name" value="FRUCTOSE-2,6-BISPHOSPHATASE TIGAR"/>
    <property type="match status" value="1"/>
</dbReference>
<evidence type="ECO:0008006" key="4">
    <source>
        <dbReference type="Google" id="ProtNLM"/>
    </source>
</evidence>
<accession>A0A0V1IHU0</accession>